<dbReference type="SUPFAM" id="SSF51316">
    <property type="entry name" value="Mss4-like"/>
    <property type="match status" value="1"/>
</dbReference>
<dbReference type="Pfam" id="PF04828">
    <property type="entry name" value="GFA"/>
    <property type="match status" value="1"/>
</dbReference>
<dbReference type="STRING" id="576137.A0A1L7XA12"/>
<dbReference type="EMBL" id="FJOG01000019">
    <property type="protein sequence ID" value="CZR61859.1"/>
    <property type="molecule type" value="Genomic_DNA"/>
</dbReference>
<dbReference type="GO" id="GO:0046872">
    <property type="term" value="F:metal ion binding"/>
    <property type="evidence" value="ECO:0007669"/>
    <property type="project" value="UniProtKB-KW"/>
</dbReference>
<gene>
    <name evidence="6" type="ORF">PAC_11756</name>
</gene>
<keyword evidence="4" id="KW-0456">Lyase</keyword>
<dbReference type="GO" id="GO:0016846">
    <property type="term" value="F:carbon-sulfur lyase activity"/>
    <property type="evidence" value="ECO:0007669"/>
    <property type="project" value="InterPro"/>
</dbReference>
<proteinExistence type="inferred from homology"/>
<evidence type="ECO:0000256" key="4">
    <source>
        <dbReference type="ARBA" id="ARBA00023239"/>
    </source>
</evidence>
<evidence type="ECO:0000256" key="3">
    <source>
        <dbReference type="ARBA" id="ARBA00022833"/>
    </source>
</evidence>
<evidence type="ECO:0000256" key="1">
    <source>
        <dbReference type="ARBA" id="ARBA00005495"/>
    </source>
</evidence>
<feature type="domain" description="CENP-V/GFA" evidence="5">
    <location>
        <begin position="16"/>
        <end position="127"/>
    </location>
</feature>
<evidence type="ECO:0000313" key="7">
    <source>
        <dbReference type="Proteomes" id="UP000184330"/>
    </source>
</evidence>
<keyword evidence="2" id="KW-0479">Metal-binding</keyword>
<evidence type="ECO:0000256" key="2">
    <source>
        <dbReference type="ARBA" id="ARBA00022723"/>
    </source>
</evidence>
<comment type="similarity">
    <text evidence="1">Belongs to the Gfa family.</text>
</comment>
<name>A0A1L7XA12_9HELO</name>
<sequence length="181" mass="19728">MSGLAASMSIPTPNNITGGCLCGGVRYQIDFSPDHDWKRGPHTCQCTQCRKNCGSLVYNFHTVTANEITWTSQASYAEYNSSPGCYRSFCSKCGSPIAWTNHGVNTDIELAVGTIDEEFLVGERDNEDKPKGAFGLALANPEADHFYVRNAIPGVTEEVVAVGTKFWRGSKEGAMTTRTQM</sequence>
<dbReference type="PANTHER" id="PTHR33337:SF40">
    <property type="entry name" value="CENP-V_GFA DOMAIN-CONTAINING PROTEIN-RELATED"/>
    <property type="match status" value="1"/>
</dbReference>
<evidence type="ECO:0000259" key="5">
    <source>
        <dbReference type="PROSITE" id="PS51891"/>
    </source>
</evidence>
<evidence type="ECO:0000313" key="6">
    <source>
        <dbReference type="EMBL" id="CZR61859.1"/>
    </source>
</evidence>
<protein>
    <recommendedName>
        <fullName evidence="5">CENP-V/GFA domain-containing protein</fullName>
    </recommendedName>
</protein>
<dbReference type="Gene3D" id="3.90.1590.10">
    <property type="entry name" value="glutathione-dependent formaldehyde- activating enzyme (gfa)"/>
    <property type="match status" value="1"/>
</dbReference>
<reference evidence="6 7" key="1">
    <citation type="submission" date="2016-03" db="EMBL/GenBank/DDBJ databases">
        <authorList>
            <person name="Ploux O."/>
        </authorList>
    </citation>
    <scope>NUCLEOTIDE SEQUENCE [LARGE SCALE GENOMIC DNA]</scope>
    <source>
        <strain evidence="6 7">UAMH 11012</strain>
    </source>
</reference>
<dbReference type="InterPro" id="IPR011057">
    <property type="entry name" value="Mss4-like_sf"/>
</dbReference>
<dbReference type="InterPro" id="IPR006913">
    <property type="entry name" value="CENP-V/GFA"/>
</dbReference>
<accession>A0A1L7XA12</accession>
<dbReference type="Proteomes" id="UP000184330">
    <property type="component" value="Unassembled WGS sequence"/>
</dbReference>
<keyword evidence="7" id="KW-1185">Reference proteome</keyword>
<dbReference type="PROSITE" id="PS51891">
    <property type="entry name" value="CENP_V_GFA"/>
    <property type="match status" value="1"/>
</dbReference>
<organism evidence="6 7">
    <name type="scientific">Phialocephala subalpina</name>
    <dbReference type="NCBI Taxonomy" id="576137"/>
    <lineage>
        <taxon>Eukaryota</taxon>
        <taxon>Fungi</taxon>
        <taxon>Dikarya</taxon>
        <taxon>Ascomycota</taxon>
        <taxon>Pezizomycotina</taxon>
        <taxon>Leotiomycetes</taxon>
        <taxon>Helotiales</taxon>
        <taxon>Mollisiaceae</taxon>
        <taxon>Phialocephala</taxon>
        <taxon>Phialocephala fortinii species complex</taxon>
    </lineage>
</organism>
<dbReference type="AlphaFoldDB" id="A0A1L7XA12"/>
<dbReference type="OrthoDB" id="6329284at2759"/>
<dbReference type="PANTHER" id="PTHR33337">
    <property type="entry name" value="GFA DOMAIN-CONTAINING PROTEIN"/>
    <property type="match status" value="1"/>
</dbReference>
<keyword evidence="3" id="KW-0862">Zinc</keyword>